<evidence type="ECO:0000256" key="1">
    <source>
        <dbReference type="ARBA" id="ARBA00001946"/>
    </source>
</evidence>
<evidence type="ECO:0000313" key="7">
    <source>
        <dbReference type="Proteomes" id="UP000564629"/>
    </source>
</evidence>
<evidence type="ECO:0000313" key="4">
    <source>
        <dbReference type="EMBL" id="GEL47357.1"/>
    </source>
</evidence>
<accession>A0A511FGA7</accession>
<keyword evidence="2" id="KW-0378">Hydrolase</keyword>
<sequence length="181" mass="19562">MAAWQTHRSTTVYENPWIRVREDAVTRPDGGAGIYGVVEVRQPAVFVVPVTADDEVVLVELERYTVGRMSLEVPAGGSDGEDLLVAARRELREETGLESDDWQALGEVYSLNGVCRAPGRVFLARGVRPVSAGEGQAEEGIVAVRRVPWPEVLDLVRTGAITDGESVAALMHAAIADGRVR</sequence>
<dbReference type="GO" id="GO:0006753">
    <property type="term" value="P:nucleoside phosphate metabolic process"/>
    <property type="evidence" value="ECO:0007669"/>
    <property type="project" value="TreeGrafter"/>
</dbReference>
<dbReference type="InterPro" id="IPR015797">
    <property type="entry name" value="NUDIX_hydrolase-like_dom_sf"/>
</dbReference>
<dbReference type="CDD" id="cd24161">
    <property type="entry name" value="NUDIX_ADPRase_Ndx2"/>
    <property type="match status" value="1"/>
</dbReference>
<dbReference type="PANTHER" id="PTHR11839:SF18">
    <property type="entry name" value="NUDIX HYDROLASE DOMAIN-CONTAINING PROTEIN"/>
    <property type="match status" value="1"/>
</dbReference>
<organism evidence="4 6">
    <name type="scientific">Cellulomonas hominis</name>
    <dbReference type="NCBI Taxonomy" id="156981"/>
    <lineage>
        <taxon>Bacteria</taxon>
        <taxon>Bacillati</taxon>
        <taxon>Actinomycetota</taxon>
        <taxon>Actinomycetes</taxon>
        <taxon>Micrococcales</taxon>
        <taxon>Cellulomonadaceae</taxon>
        <taxon>Cellulomonas</taxon>
    </lineage>
</organism>
<reference evidence="4 6" key="1">
    <citation type="submission" date="2019-07" db="EMBL/GenBank/DDBJ databases">
        <title>Whole genome shotgun sequence of Cellulomonas hominis NBRC 16055.</title>
        <authorList>
            <person name="Hosoyama A."/>
            <person name="Uohara A."/>
            <person name="Ohji S."/>
            <person name="Ichikawa N."/>
        </authorList>
    </citation>
    <scope>NUCLEOTIDE SEQUENCE [LARGE SCALE GENOMIC DNA]</scope>
    <source>
        <strain evidence="4 6">NBRC 16055</strain>
    </source>
</reference>
<evidence type="ECO:0000313" key="5">
    <source>
        <dbReference type="EMBL" id="MBB5475054.1"/>
    </source>
</evidence>
<dbReference type="OrthoDB" id="177518at2"/>
<comment type="cofactor">
    <cofactor evidence="1">
        <name>Mg(2+)</name>
        <dbReference type="ChEBI" id="CHEBI:18420"/>
    </cofactor>
</comment>
<dbReference type="Proteomes" id="UP000321723">
    <property type="component" value="Unassembled WGS sequence"/>
</dbReference>
<dbReference type="AlphaFoldDB" id="A0A511FGA7"/>
<dbReference type="Pfam" id="PF00293">
    <property type="entry name" value="NUDIX"/>
    <property type="match status" value="1"/>
</dbReference>
<proteinExistence type="predicted"/>
<comment type="caution">
    <text evidence="4">The sequence shown here is derived from an EMBL/GenBank/DDBJ whole genome shotgun (WGS) entry which is preliminary data.</text>
</comment>
<dbReference type="Gene3D" id="3.90.79.10">
    <property type="entry name" value="Nucleoside Triphosphate Pyrophosphohydrolase"/>
    <property type="match status" value="1"/>
</dbReference>
<dbReference type="InterPro" id="IPR000086">
    <property type="entry name" value="NUDIX_hydrolase_dom"/>
</dbReference>
<evidence type="ECO:0000256" key="2">
    <source>
        <dbReference type="ARBA" id="ARBA00022801"/>
    </source>
</evidence>
<dbReference type="SUPFAM" id="SSF55811">
    <property type="entry name" value="Nudix"/>
    <property type="match status" value="1"/>
</dbReference>
<dbReference type="RefSeq" id="WP_146838394.1">
    <property type="nucleotide sequence ID" value="NZ_BJVQ01000036.1"/>
</dbReference>
<gene>
    <name evidence="4" type="ORF">CHO01_24730</name>
    <name evidence="5" type="ORF">HNR08_003790</name>
</gene>
<evidence type="ECO:0000259" key="3">
    <source>
        <dbReference type="PROSITE" id="PS51462"/>
    </source>
</evidence>
<evidence type="ECO:0000313" key="6">
    <source>
        <dbReference type="Proteomes" id="UP000321723"/>
    </source>
</evidence>
<dbReference type="PROSITE" id="PS51462">
    <property type="entry name" value="NUDIX"/>
    <property type="match status" value="1"/>
</dbReference>
<keyword evidence="6" id="KW-1185">Reference proteome</keyword>
<name>A0A511FGA7_9CELL</name>
<dbReference type="Proteomes" id="UP000564629">
    <property type="component" value="Unassembled WGS sequence"/>
</dbReference>
<dbReference type="GO" id="GO:0016787">
    <property type="term" value="F:hydrolase activity"/>
    <property type="evidence" value="ECO:0007669"/>
    <property type="project" value="UniProtKB-KW"/>
</dbReference>
<dbReference type="EMBL" id="BJVQ01000036">
    <property type="protein sequence ID" value="GEL47357.1"/>
    <property type="molecule type" value="Genomic_DNA"/>
</dbReference>
<dbReference type="PANTHER" id="PTHR11839">
    <property type="entry name" value="UDP/ADP-SUGAR PYROPHOSPHATASE"/>
    <property type="match status" value="1"/>
</dbReference>
<reference evidence="5 7" key="2">
    <citation type="submission" date="2020-08" db="EMBL/GenBank/DDBJ databases">
        <title>Sequencing the genomes of 1000 actinobacteria strains.</title>
        <authorList>
            <person name="Klenk H.-P."/>
        </authorList>
    </citation>
    <scope>NUCLEOTIDE SEQUENCE [LARGE SCALE GENOMIC DNA]</scope>
    <source>
        <strain evidence="5 7">DSM 9581</strain>
    </source>
</reference>
<dbReference type="GO" id="GO:0019693">
    <property type="term" value="P:ribose phosphate metabolic process"/>
    <property type="evidence" value="ECO:0007669"/>
    <property type="project" value="TreeGrafter"/>
</dbReference>
<feature type="domain" description="Nudix hydrolase" evidence="3">
    <location>
        <begin position="40"/>
        <end position="169"/>
    </location>
</feature>
<protein>
    <submittedName>
        <fullName evidence="5">8-oxo-dGTP pyrophosphatase MutT (NUDIX family)</fullName>
    </submittedName>
</protein>
<dbReference type="EMBL" id="JACHDN010000001">
    <property type="protein sequence ID" value="MBB5475054.1"/>
    <property type="molecule type" value="Genomic_DNA"/>
</dbReference>